<dbReference type="Gene3D" id="3.90.1150.10">
    <property type="entry name" value="Aspartate Aminotransferase, domain 1"/>
    <property type="match status" value="1"/>
</dbReference>
<dbReference type="InterPro" id="IPR010969">
    <property type="entry name" value="Cys_dSase-rel_unknwn_funct"/>
</dbReference>
<dbReference type="Gene3D" id="3.40.640.10">
    <property type="entry name" value="Type I PLP-dependent aspartate aminotransferase-like (Major domain)"/>
    <property type="match status" value="1"/>
</dbReference>
<accession>A0A081C289</accession>
<evidence type="ECO:0000259" key="8">
    <source>
        <dbReference type="Pfam" id="PF00266"/>
    </source>
</evidence>
<protein>
    <recommendedName>
        <fullName evidence="3">cysteine desulfurase</fullName>
        <ecNumber evidence="3">2.8.1.7</ecNumber>
    </recommendedName>
</protein>
<dbReference type="InterPro" id="IPR015424">
    <property type="entry name" value="PyrdxlP-dep_Trfase"/>
</dbReference>
<dbReference type="GO" id="GO:0031071">
    <property type="term" value="F:cysteine desulfurase activity"/>
    <property type="evidence" value="ECO:0007669"/>
    <property type="project" value="UniProtKB-EC"/>
</dbReference>
<gene>
    <name evidence="9" type="ORF">U27_05669</name>
</gene>
<dbReference type="eggNOG" id="COG0520">
    <property type="taxonomic scope" value="Bacteria"/>
</dbReference>
<dbReference type="GO" id="GO:0016829">
    <property type="term" value="F:lyase activity"/>
    <property type="evidence" value="ECO:0007669"/>
    <property type="project" value="UniProtKB-KW"/>
</dbReference>
<dbReference type="Pfam" id="PF00266">
    <property type="entry name" value="Aminotran_5"/>
    <property type="match status" value="1"/>
</dbReference>
<evidence type="ECO:0000256" key="1">
    <source>
        <dbReference type="ARBA" id="ARBA00001933"/>
    </source>
</evidence>
<dbReference type="Proteomes" id="UP000030661">
    <property type="component" value="Unassembled WGS sequence"/>
</dbReference>
<dbReference type="GO" id="GO:0006534">
    <property type="term" value="P:cysteine metabolic process"/>
    <property type="evidence" value="ECO:0007669"/>
    <property type="project" value="InterPro"/>
</dbReference>
<proteinExistence type="inferred from homology"/>
<dbReference type="InterPro" id="IPR000192">
    <property type="entry name" value="Aminotrans_V_dom"/>
</dbReference>
<evidence type="ECO:0000256" key="6">
    <source>
        <dbReference type="ARBA" id="ARBA00050776"/>
    </source>
</evidence>
<evidence type="ECO:0000256" key="7">
    <source>
        <dbReference type="RuleBase" id="RU004504"/>
    </source>
</evidence>
<dbReference type="NCBIfam" id="TIGR01977">
    <property type="entry name" value="am_tr_V_EF2568"/>
    <property type="match status" value="1"/>
</dbReference>
<dbReference type="EMBL" id="DF820468">
    <property type="protein sequence ID" value="GAK58694.1"/>
    <property type="molecule type" value="Genomic_DNA"/>
</dbReference>
<dbReference type="PANTHER" id="PTHR43586:SF4">
    <property type="entry name" value="ISOPENICILLIN N EPIMERASE"/>
    <property type="match status" value="1"/>
</dbReference>
<dbReference type="PANTHER" id="PTHR43586">
    <property type="entry name" value="CYSTEINE DESULFURASE"/>
    <property type="match status" value="1"/>
</dbReference>
<feature type="domain" description="Aminotransferase class V" evidence="8">
    <location>
        <begin position="5"/>
        <end position="374"/>
    </location>
</feature>
<dbReference type="InterPro" id="IPR010970">
    <property type="entry name" value="Cys_dSase_SufS"/>
</dbReference>
<evidence type="ECO:0000256" key="4">
    <source>
        <dbReference type="ARBA" id="ARBA00022679"/>
    </source>
</evidence>
<dbReference type="AlphaFoldDB" id="A0A081C289"/>
<keyword evidence="9" id="KW-0456">Lyase</keyword>
<evidence type="ECO:0000256" key="2">
    <source>
        <dbReference type="ARBA" id="ARBA00010447"/>
    </source>
</evidence>
<evidence type="ECO:0000313" key="10">
    <source>
        <dbReference type="Proteomes" id="UP000030661"/>
    </source>
</evidence>
<reference evidence="9" key="1">
    <citation type="journal article" date="2015" name="PeerJ">
        <title>First genomic representation of candidate bacterial phylum KSB3 points to enhanced environmental sensing as a trigger of wastewater bulking.</title>
        <authorList>
            <person name="Sekiguchi Y."/>
            <person name="Ohashi A."/>
            <person name="Parks D.H."/>
            <person name="Yamauchi T."/>
            <person name="Tyson G.W."/>
            <person name="Hugenholtz P."/>
        </authorList>
    </citation>
    <scope>NUCLEOTIDE SEQUENCE [LARGE SCALE GENOMIC DNA]</scope>
</reference>
<dbReference type="InterPro" id="IPR015422">
    <property type="entry name" value="PyrdxlP-dep_Trfase_small"/>
</dbReference>
<organism evidence="9">
    <name type="scientific">Vecturithrix granuli</name>
    <dbReference type="NCBI Taxonomy" id="1499967"/>
    <lineage>
        <taxon>Bacteria</taxon>
        <taxon>Candidatus Moduliflexota</taxon>
        <taxon>Candidatus Vecturitrichia</taxon>
        <taxon>Candidatus Vecturitrichales</taxon>
        <taxon>Candidatus Vecturitrichaceae</taxon>
        <taxon>Candidatus Vecturithrix</taxon>
    </lineage>
</organism>
<keyword evidence="4" id="KW-0808">Transferase</keyword>
<evidence type="ECO:0000256" key="3">
    <source>
        <dbReference type="ARBA" id="ARBA00012239"/>
    </source>
</evidence>
<sequence length="387" mass="41690">METLIYFDNAATSWPKPPEVVEAMTYFLTHVGASPGRSGHRLALEAGRIVYQTREALADLFHAPDPLRVVFAHNVTEALNLALTGLLRPGDHVITSSMEHNSMMRPLRELERHGVELSVVHCSGSGLLAPDDVKAAIRPTTRMIALNHASNVIGTIQPTAEIGVIARQHDLLFLLDAAQTAGAYPINMQAENIDLFGFTGHKSLYGPTGTGGLILGERVQVGQLRPLKRGGTGSRSEEEEQPCFLPDMAESGTCNAVGLAGLLASLKWIKARGVAQIRQHEMLLTQQLLDGLQSIAGVVVYGLQETRRRTATVSFNIAGLEPSEVGLRLDDEFGVLCRVGLHCAPAAHKTMNTFPVGTVRFGLGAFNTPEEVARALTAIETLARETA</sequence>
<dbReference type="GO" id="GO:0030170">
    <property type="term" value="F:pyridoxal phosphate binding"/>
    <property type="evidence" value="ECO:0007669"/>
    <property type="project" value="InterPro"/>
</dbReference>
<comment type="cofactor">
    <cofactor evidence="1 7">
        <name>pyridoxal 5'-phosphate</name>
        <dbReference type="ChEBI" id="CHEBI:597326"/>
    </cofactor>
</comment>
<dbReference type="InterPro" id="IPR020578">
    <property type="entry name" value="Aminotrans_V_PyrdxlP_BS"/>
</dbReference>
<dbReference type="InterPro" id="IPR016454">
    <property type="entry name" value="Cysteine_dSase"/>
</dbReference>
<keyword evidence="10" id="KW-1185">Reference proteome</keyword>
<dbReference type="EC" id="2.8.1.7" evidence="3"/>
<evidence type="ECO:0000256" key="5">
    <source>
        <dbReference type="ARBA" id="ARBA00022898"/>
    </source>
</evidence>
<name>A0A081C289_VECG1</name>
<dbReference type="SUPFAM" id="SSF53383">
    <property type="entry name" value="PLP-dependent transferases"/>
    <property type="match status" value="1"/>
</dbReference>
<keyword evidence="5" id="KW-0663">Pyridoxal phosphate</keyword>
<dbReference type="CDD" id="cd06453">
    <property type="entry name" value="SufS_like"/>
    <property type="match status" value="1"/>
</dbReference>
<dbReference type="PROSITE" id="PS00595">
    <property type="entry name" value="AA_TRANSFER_CLASS_5"/>
    <property type="match status" value="1"/>
</dbReference>
<dbReference type="InterPro" id="IPR015421">
    <property type="entry name" value="PyrdxlP-dep_Trfase_major"/>
</dbReference>
<dbReference type="HOGENOM" id="CLU_003433_2_4_0"/>
<comment type="catalytic activity">
    <reaction evidence="6">
        <text>(sulfur carrier)-H + L-cysteine = (sulfur carrier)-SH + L-alanine</text>
        <dbReference type="Rhea" id="RHEA:43892"/>
        <dbReference type="Rhea" id="RHEA-COMP:14737"/>
        <dbReference type="Rhea" id="RHEA-COMP:14739"/>
        <dbReference type="ChEBI" id="CHEBI:29917"/>
        <dbReference type="ChEBI" id="CHEBI:35235"/>
        <dbReference type="ChEBI" id="CHEBI:57972"/>
        <dbReference type="ChEBI" id="CHEBI:64428"/>
        <dbReference type="EC" id="2.8.1.7"/>
    </reaction>
</comment>
<dbReference type="STRING" id="1499967.U27_05669"/>
<comment type="similarity">
    <text evidence="2">Belongs to the class-V pyridoxal-phosphate-dependent aminotransferase family. Csd subfamily.</text>
</comment>
<evidence type="ECO:0000313" key="9">
    <source>
        <dbReference type="EMBL" id="GAK58694.1"/>
    </source>
</evidence>
<dbReference type="PIRSF" id="PIRSF005572">
    <property type="entry name" value="NifS"/>
    <property type="match status" value="1"/>
</dbReference>